<evidence type="ECO:0000313" key="2">
    <source>
        <dbReference type="EMBL" id="GAC98452.1"/>
    </source>
</evidence>
<dbReference type="AlphaFoldDB" id="R9PB47"/>
<organism evidence="2 3">
    <name type="scientific">Pseudozyma hubeiensis (strain SY62)</name>
    <name type="common">Yeast</name>
    <dbReference type="NCBI Taxonomy" id="1305764"/>
    <lineage>
        <taxon>Eukaryota</taxon>
        <taxon>Fungi</taxon>
        <taxon>Dikarya</taxon>
        <taxon>Basidiomycota</taxon>
        <taxon>Ustilaginomycotina</taxon>
        <taxon>Ustilaginomycetes</taxon>
        <taxon>Ustilaginales</taxon>
        <taxon>Ustilaginaceae</taxon>
        <taxon>Pseudozyma</taxon>
    </lineage>
</organism>
<protein>
    <submittedName>
        <fullName evidence="2">Glutamyl-tRNA synthetase</fullName>
    </submittedName>
</protein>
<keyword evidence="2" id="KW-0030">Aminoacyl-tRNA synthetase</keyword>
<dbReference type="EMBL" id="DF238820">
    <property type="protein sequence ID" value="GAC98452.1"/>
    <property type="molecule type" value="Genomic_DNA"/>
</dbReference>
<feature type="chain" id="PRO_5004478466" evidence="1">
    <location>
        <begin position="21"/>
        <end position="119"/>
    </location>
</feature>
<dbReference type="RefSeq" id="XP_012192039.1">
    <property type="nucleotide sequence ID" value="XM_012336649.1"/>
</dbReference>
<gene>
    <name evidence="2" type="ORF">PHSY_006046</name>
</gene>
<keyword evidence="2" id="KW-0436">Ligase</keyword>
<proteinExistence type="predicted"/>
<accession>R9PB47</accession>
<dbReference type="GeneID" id="24111318"/>
<keyword evidence="1" id="KW-0732">Signal</keyword>
<feature type="signal peptide" evidence="1">
    <location>
        <begin position="1"/>
        <end position="20"/>
    </location>
</feature>
<dbReference type="Proteomes" id="UP000014071">
    <property type="component" value="Unassembled WGS sequence"/>
</dbReference>
<sequence length="119" mass="12385">MCMAARILAIRPMAASLSLALSREVLLRGVKTGETLRVDAGPDVVLEPDVGAATLESKVLLPEAADADADADALTLRRASSAILYAQSLYLASLRWGQAFARQGEKSGGSADAPMQASN</sequence>
<keyword evidence="3" id="KW-1185">Reference proteome</keyword>
<reference evidence="3" key="1">
    <citation type="journal article" date="2013" name="Genome Announc.">
        <title>Draft genome sequence of the basidiomycetous yeast-like fungus Pseudozyma hubeiensis SY62, which produces an abundant amount of the biosurfactant mannosylerythritol lipids.</title>
        <authorList>
            <person name="Konishi M."/>
            <person name="Hatada Y."/>
            <person name="Horiuchi J."/>
        </authorList>
    </citation>
    <scope>NUCLEOTIDE SEQUENCE [LARGE SCALE GENOMIC DNA]</scope>
    <source>
        <strain evidence="3">SY62</strain>
    </source>
</reference>
<dbReference type="GO" id="GO:0004812">
    <property type="term" value="F:aminoacyl-tRNA ligase activity"/>
    <property type="evidence" value="ECO:0007669"/>
    <property type="project" value="UniProtKB-KW"/>
</dbReference>
<dbReference type="HOGENOM" id="CLU_2062525_0_0_1"/>
<name>R9PB47_PSEHS</name>
<evidence type="ECO:0000256" key="1">
    <source>
        <dbReference type="SAM" id="SignalP"/>
    </source>
</evidence>
<evidence type="ECO:0000313" key="3">
    <source>
        <dbReference type="Proteomes" id="UP000014071"/>
    </source>
</evidence>